<keyword evidence="2" id="KW-1185">Reference proteome</keyword>
<proteinExistence type="predicted"/>
<evidence type="ECO:0000313" key="1">
    <source>
        <dbReference type="EMBL" id="CAG8577029.1"/>
    </source>
</evidence>
<organism evidence="1 2">
    <name type="scientific">Acaulospora colombiana</name>
    <dbReference type="NCBI Taxonomy" id="27376"/>
    <lineage>
        <taxon>Eukaryota</taxon>
        <taxon>Fungi</taxon>
        <taxon>Fungi incertae sedis</taxon>
        <taxon>Mucoromycota</taxon>
        <taxon>Glomeromycotina</taxon>
        <taxon>Glomeromycetes</taxon>
        <taxon>Diversisporales</taxon>
        <taxon>Acaulosporaceae</taxon>
        <taxon>Acaulospora</taxon>
    </lineage>
</organism>
<sequence length="408" mass="45443">MKCRPLDAFPKDLPFSHPLNSCEHSRVVFLGRGEGWRPQGSSIPYLGFLLPYYGQISAPPPTHYSSGYAIGIQARVTPTPGHPSRTSRQYHLNQHDKLAGPTVIRPRSWRSEACGEKGPETYPSDILILGIIAPCAAMVVTTEDGQTRTMFELKAFITVIIPHTTTPILIYHGSSETNPRERRVNLYPSILTGDQVEQHPAFYLFGSSTYVPQNSQQVRRRSVKAVSTHVRTLSQLVLFGLLFTWNGAYRDDLAGLTPALSSKGLTRPSRLPLSGRVANFQTPQRLMGVLSLTIRTALLEVVWSRSPTLRKESSRAASLPWPTHTHTQSNGNVEYERIVVAIYESPESGVRYNPQFYPPVPTGTIKMNTNEYRATSGAFKNTSGVVRLGSRSLPHRLRDLRKIQSVLT</sequence>
<dbReference type="Proteomes" id="UP000789525">
    <property type="component" value="Unassembled WGS sequence"/>
</dbReference>
<protein>
    <submittedName>
        <fullName evidence="1">12385_t:CDS:1</fullName>
    </submittedName>
</protein>
<accession>A0ACA9MB47</accession>
<evidence type="ECO:0000313" key="2">
    <source>
        <dbReference type="Proteomes" id="UP000789525"/>
    </source>
</evidence>
<dbReference type="EMBL" id="CAJVPT010011166">
    <property type="protein sequence ID" value="CAG8577029.1"/>
    <property type="molecule type" value="Genomic_DNA"/>
</dbReference>
<name>A0ACA9MB47_9GLOM</name>
<comment type="caution">
    <text evidence="1">The sequence shown here is derived from an EMBL/GenBank/DDBJ whole genome shotgun (WGS) entry which is preliminary data.</text>
</comment>
<gene>
    <name evidence="1" type="ORF">ACOLOM_LOCUS5823</name>
</gene>
<reference evidence="1" key="1">
    <citation type="submission" date="2021-06" db="EMBL/GenBank/DDBJ databases">
        <authorList>
            <person name="Kallberg Y."/>
            <person name="Tangrot J."/>
            <person name="Rosling A."/>
        </authorList>
    </citation>
    <scope>NUCLEOTIDE SEQUENCE</scope>
    <source>
        <strain evidence="1">CL356</strain>
    </source>
</reference>